<dbReference type="Proteomes" id="UP000093352">
    <property type="component" value="Unassembled WGS sequence"/>
</dbReference>
<dbReference type="SUPFAM" id="SSF53187">
    <property type="entry name" value="Zn-dependent exopeptidases"/>
    <property type="match status" value="1"/>
</dbReference>
<organism evidence="1 3">
    <name type="scientific">Criibacterium bergeronii</name>
    <dbReference type="NCBI Taxonomy" id="1871336"/>
    <lineage>
        <taxon>Bacteria</taxon>
        <taxon>Bacillati</taxon>
        <taxon>Bacillota</taxon>
        <taxon>Clostridia</taxon>
        <taxon>Peptostreptococcales</taxon>
        <taxon>Filifactoraceae</taxon>
        <taxon>Criibacterium</taxon>
    </lineage>
</organism>
<dbReference type="Pfam" id="PF01546">
    <property type="entry name" value="Peptidase_M20"/>
    <property type="match status" value="1"/>
</dbReference>
<proteinExistence type="predicted"/>
<protein>
    <submittedName>
        <fullName evidence="1">M20/M25/M40 family metallo-hydrolase</fullName>
    </submittedName>
</protein>
<evidence type="ECO:0000313" key="3">
    <source>
        <dbReference type="Proteomes" id="UP000093352"/>
    </source>
</evidence>
<accession>A0A371IM80</accession>
<dbReference type="AlphaFoldDB" id="A0A371IM80"/>
<reference evidence="1 3" key="1">
    <citation type="journal article" date="2016" name="Genome Announc.">
        <title>Draft Genome Sequence of Criibacterium bergeronii gen. nov., sp. nov., Strain CCRI-22567T, Isolated from a Vaginal Sample from a Woman with Bacterial Vaginosis.</title>
        <authorList>
            <person name="Maheux A.F."/>
            <person name="Berube E."/>
            <person name="Boudreau D.K."/>
            <person name="Raymond F."/>
            <person name="Corbeil J."/>
            <person name="Roy P.H."/>
            <person name="Boissinot M."/>
            <person name="Omar R.F."/>
        </authorList>
    </citation>
    <scope>NUCLEOTIDE SEQUENCE [LARGE SCALE GENOMIC DNA]</scope>
    <source>
        <strain evidence="1 3">CCRI-22567</strain>
    </source>
</reference>
<dbReference type="Gene3D" id="3.40.630.10">
    <property type="entry name" value="Zn peptidases"/>
    <property type="match status" value="1"/>
</dbReference>
<dbReference type="PANTHER" id="PTHR11014">
    <property type="entry name" value="PEPTIDASE M20 FAMILY MEMBER"/>
    <property type="match status" value="1"/>
</dbReference>
<evidence type="ECO:0000313" key="1">
    <source>
        <dbReference type="EMBL" id="RDY21571.1"/>
    </source>
</evidence>
<dbReference type="Proteomes" id="UP000319424">
    <property type="component" value="Unassembled WGS sequence"/>
</dbReference>
<evidence type="ECO:0000313" key="2">
    <source>
        <dbReference type="EMBL" id="TRW24190.1"/>
    </source>
</evidence>
<keyword evidence="1" id="KW-0378">Hydrolase</keyword>
<dbReference type="PANTHER" id="PTHR11014:SF63">
    <property type="entry name" value="METALLOPEPTIDASE, PUTATIVE (AFU_ORTHOLOGUE AFUA_6G09600)-RELATED"/>
    <property type="match status" value="1"/>
</dbReference>
<reference evidence="1" key="2">
    <citation type="submission" date="2018-07" db="EMBL/GenBank/DDBJ databases">
        <authorList>
            <person name="Quirk P.G."/>
            <person name="Krulwich T.A."/>
        </authorList>
    </citation>
    <scope>NUCLEOTIDE SEQUENCE</scope>
    <source>
        <strain evidence="1">CCRI-22567</strain>
    </source>
</reference>
<dbReference type="InterPro" id="IPR002933">
    <property type="entry name" value="Peptidase_M20"/>
</dbReference>
<dbReference type="EMBL" id="MBEW02000006">
    <property type="protein sequence ID" value="RDY21571.1"/>
    <property type="molecule type" value="Genomic_DNA"/>
</dbReference>
<gene>
    <name evidence="1" type="ORF">BBG48_004260</name>
    <name evidence="2" type="ORF">FL857_08890</name>
</gene>
<dbReference type="OrthoDB" id="9776731at2"/>
<evidence type="ECO:0000313" key="4">
    <source>
        <dbReference type="Proteomes" id="UP000319424"/>
    </source>
</evidence>
<reference evidence="2 4" key="3">
    <citation type="submission" date="2019-07" db="EMBL/GenBank/DDBJ databases">
        <title>Criibacterium bergeronii gen. nov., sp. nov. isolated from human clinical samples.</title>
        <authorList>
            <person name="Maheux A.F."/>
            <person name="Boudreau D.K."/>
            <person name="Berube E."/>
            <person name="Brodeur S."/>
            <person name="Bernard K.A."/>
            <person name="Abed J.Y."/>
            <person name="Ducrey E."/>
            <person name="Guay E.F."/>
            <person name="Raymond F."/>
            <person name="Corbeil J."/>
            <person name="Domingo M.-C."/>
            <person name="Roy P.H."/>
            <person name="Boissinot M."/>
            <person name="Tocheva E.I."/>
            <person name="Omar R.F."/>
        </authorList>
    </citation>
    <scope>NUCLEOTIDE SEQUENCE [LARGE SCALE GENOMIC DNA]</scope>
    <source>
        <strain evidence="2 4">CCRI-24246</strain>
    </source>
</reference>
<dbReference type="STRING" id="1871336.BBG48_01800"/>
<dbReference type="RefSeq" id="WP_068912312.1">
    <property type="nucleotide sequence ID" value="NZ_MBEW02000006.1"/>
</dbReference>
<dbReference type="EMBL" id="VJXW01000014">
    <property type="protein sequence ID" value="TRW24190.1"/>
    <property type="molecule type" value="Genomic_DNA"/>
</dbReference>
<keyword evidence="3" id="KW-1185">Reference proteome</keyword>
<sequence>MNISEEVEKIYPFLVSTRKYLHEHPESSLKEYETSKFIKQELDRINIDYVTVGETGVLAEIKGKNAGKTIFLRADMDALEMNDAKDADYKSKNQGLNHACGHDAHTAALLGATKILAI</sequence>
<name>A0A371IM80_9FIRM</name>
<dbReference type="GO" id="GO:0016787">
    <property type="term" value="F:hydrolase activity"/>
    <property type="evidence" value="ECO:0007669"/>
    <property type="project" value="UniProtKB-KW"/>
</dbReference>
<dbReference type="InterPro" id="IPR017439">
    <property type="entry name" value="Amidohydrolase"/>
</dbReference>
<comment type="caution">
    <text evidence="1">The sequence shown here is derived from an EMBL/GenBank/DDBJ whole genome shotgun (WGS) entry which is preliminary data.</text>
</comment>